<dbReference type="EMBL" id="KN847323">
    <property type="protein sequence ID" value="KIW50449.1"/>
    <property type="molecule type" value="Genomic_DNA"/>
</dbReference>
<evidence type="ECO:0000313" key="8">
    <source>
        <dbReference type="EMBL" id="KIW50449.1"/>
    </source>
</evidence>
<keyword evidence="5" id="KW-0539">Nucleus</keyword>
<evidence type="ECO:0000256" key="5">
    <source>
        <dbReference type="ARBA" id="ARBA00023242"/>
    </source>
</evidence>
<dbReference type="GO" id="GO:0000981">
    <property type="term" value="F:DNA-binding transcription factor activity, RNA polymerase II-specific"/>
    <property type="evidence" value="ECO:0007669"/>
    <property type="project" value="InterPro"/>
</dbReference>
<gene>
    <name evidence="8" type="ORF">PV05_12036</name>
</gene>
<sequence length="577" mass="64989">MPQASAAEDLPLGSFAPLEPGLGFDEADSTMFDLVHDFQTFNGDHNEHFLAAEWNILDLLPTSAPEYRPQNSGSGRPNSESGLSSGLDPIGIPYPTSHFDTFRTSQPSLESAPAESRTRHYSIDAPAALVSSLVDIYFERVQPYLPLLHRPRFYQQYVSGQGYNDMNAASAFLLYSTMSFSARYSLDPYFESQPEKERGAPYALMAQCVLDEAHEYAESQMFTLEWLQGCILFAYYHLTCNPKQDTELLADKCFQIAYRLGLHELDMGTDENTSGHGQSQSAELLPEEVWVTKEEQRRAWWLVWELDTFLSATLCYPSTIDRSRIHVLLPVSDEAWFTGVPAPSAPIHPDISVCWKNLVNLENRNERAWFLVSTHITTHVYELGQRAKIRRNDIEVLERARSSFSAVFQNEFGDSIKDPVFDDSNYARKNWLLLSQLMLESTGLVISLLKEPNSSEQLFTNSVCDVARVANVNAMTDAMELARMDGHSTCIAGVQQALQSWSSASEFIPYFSPLTVSMLIGPAFMHVRLACYSNGSTSSRRTLNSQGRILELILAEFARYWEIGDIIFRAFRASLEG</sequence>
<evidence type="ECO:0000313" key="9">
    <source>
        <dbReference type="Proteomes" id="UP000054342"/>
    </source>
</evidence>
<evidence type="ECO:0000256" key="6">
    <source>
        <dbReference type="SAM" id="MobiDB-lite"/>
    </source>
</evidence>
<evidence type="ECO:0000256" key="3">
    <source>
        <dbReference type="ARBA" id="ARBA00023015"/>
    </source>
</evidence>
<dbReference type="Pfam" id="PF04082">
    <property type="entry name" value="Fungal_trans"/>
    <property type="match status" value="1"/>
</dbReference>
<proteinExistence type="predicted"/>
<evidence type="ECO:0000256" key="2">
    <source>
        <dbReference type="ARBA" id="ARBA00022723"/>
    </source>
</evidence>
<keyword evidence="9" id="KW-1185">Reference proteome</keyword>
<feature type="compositionally biased region" description="Polar residues" evidence="6">
    <location>
        <begin position="69"/>
        <end position="84"/>
    </location>
</feature>
<dbReference type="PANTHER" id="PTHR47338">
    <property type="entry name" value="ZN(II)2CYS6 TRANSCRIPTION FACTOR (EUROFUNG)-RELATED"/>
    <property type="match status" value="1"/>
</dbReference>
<name>A0A0D2ERN3_9EURO</name>
<reference evidence="8 9" key="1">
    <citation type="submission" date="2015-01" db="EMBL/GenBank/DDBJ databases">
        <title>The Genome Sequence of Exophiala xenobiotica CBS118157.</title>
        <authorList>
            <consortium name="The Broad Institute Genomics Platform"/>
            <person name="Cuomo C."/>
            <person name="de Hoog S."/>
            <person name="Gorbushina A."/>
            <person name="Stielow B."/>
            <person name="Teixiera M."/>
            <person name="Abouelleil A."/>
            <person name="Chapman S.B."/>
            <person name="Priest M."/>
            <person name="Young S.K."/>
            <person name="Wortman J."/>
            <person name="Nusbaum C."/>
            <person name="Birren B."/>
        </authorList>
    </citation>
    <scope>NUCLEOTIDE SEQUENCE [LARGE SCALE GENOMIC DNA]</scope>
    <source>
        <strain evidence="8 9">CBS 118157</strain>
    </source>
</reference>
<keyword evidence="3" id="KW-0805">Transcription regulation</keyword>
<evidence type="ECO:0000256" key="1">
    <source>
        <dbReference type="ARBA" id="ARBA00004123"/>
    </source>
</evidence>
<dbReference type="AlphaFoldDB" id="A0A0D2ERN3"/>
<dbReference type="GO" id="GO:0003677">
    <property type="term" value="F:DNA binding"/>
    <property type="evidence" value="ECO:0007669"/>
    <property type="project" value="InterPro"/>
</dbReference>
<dbReference type="Proteomes" id="UP000054342">
    <property type="component" value="Unassembled WGS sequence"/>
</dbReference>
<comment type="subcellular location">
    <subcellularLocation>
        <location evidence="1">Nucleus</location>
    </subcellularLocation>
</comment>
<keyword evidence="2" id="KW-0479">Metal-binding</keyword>
<dbReference type="SMART" id="SM00906">
    <property type="entry name" value="Fungal_trans"/>
    <property type="match status" value="1"/>
</dbReference>
<dbReference type="InterPro" id="IPR050815">
    <property type="entry name" value="TF_fung"/>
</dbReference>
<dbReference type="GO" id="GO:0008270">
    <property type="term" value="F:zinc ion binding"/>
    <property type="evidence" value="ECO:0007669"/>
    <property type="project" value="InterPro"/>
</dbReference>
<evidence type="ECO:0000256" key="4">
    <source>
        <dbReference type="ARBA" id="ARBA00023163"/>
    </source>
</evidence>
<protein>
    <recommendedName>
        <fullName evidence="7">Xylanolytic transcriptional activator regulatory domain-containing protein</fullName>
    </recommendedName>
</protein>
<dbReference type="GO" id="GO:0006351">
    <property type="term" value="P:DNA-templated transcription"/>
    <property type="evidence" value="ECO:0007669"/>
    <property type="project" value="InterPro"/>
</dbReference>
<dbReference type="GO" id="GO:0005634">
    <property type="term" value="C:nucleus"/>
    <property type="evidence" value="ECO:0007669"/>
    <property type="project" value="UniProtKB-SubCell"/>
</dbReference>
<dbReference type="PANTHER" id="PTHR47338:SF5">
    <property type="entry name" value="ZN(II)2CYS6 TRANSCRIPTION FACTOR (EUROFUNG)"/>
    <property type="match status" value="1"/>
</dbReference>
<organism evidence="8 9">
    <name type="scientific">Exophiala xenobiotica</name>
    <dbReference type="NCBI Taxonomy" id="348802"/>
    <lineage>
        <taxon>Eukaryota</taxon>
        <taxon>Fungi</taxon>
        <taxon>Dikarya</taxon>
        <taxon>Ascomycota</taxon>
        <taxon>Pezizomycotina</taxon>
        <taxon>Eurotiomycetes</taxon>
        <taxon>Chaetothyriomycetidae</taxon>
        <taxon>Chaetothyriales</taxon>
        <taxon>Herpotrichiellaceae</taxon>
        <taxon>Exophiala</taxon>
    </lineage>
</organism>
<evidence type="ECO:0000259" key="7">
    <source>
        <dbReference type="SMART" id="SM00906"/>
    </source>
</evidence>
<dbReference type="OrthoDB" id="3862662at2759"/>
<dbReference type="GeneID" id="25333944"/>
<accession>A0A0D2ERN3</accession>
<dbReference type="CDD" id="cd12148">
    <property type="entry name" value="fungal_TF_MHR"/>
    <property type="match status" value="1"/>
</dbReference>
<feature type="region of interest" description="Disordered" evidence="6">
    <location>
        <begin position="65"/>
        <end position="87"/>
    </location>
</feature>
<dbReference type="InterPro" id="IPR007219">
    <property type="entry name" value="XnlR_reg_dom"/>
</dbReference>
<dbReference type="HOGENOM" id="CLU_011017_2_2_1"/>
<dbReference type="RefSeq" id="XP_013311033.1">
    <property type="nucleotide sequence ID" value="XM_013455579.1"/>
</dbReference>
<feature type="domain" description="Xylanolytic transcriptional activator regulatory" evidence="7">
    <location>
        <begin position="246"/>
        <end position="336"/>
    </location>
</feature>
<keyword evidence="4" id="KW-0804">Transcription</keyword>